<evidence type="ECO:0000256" key="6">
    <source>
        <dbReference type="SAM" id="MobiDB-lite"/>
    </source>
</evidence>
<organism evidence="7 8">
    <name type="scientific">Sugiyamaella lignohabitans</name>
    <dbReference type="NCBI Taxonomy" id="796027"/>
    <lineage>
        <taxon>Eukaryota</taxon>
        <taxon>Fungi</taxon>
        <taxon>Dikarya</taxon>
        <taxon>Ascomycota</taxon>
        <taxon>Saccharomycotina</taxon>
        <taxon>Dipodascomycetes</taxon>
        <taxon>Dipodascales</taxon>
        <taxon>Trichomonascaceae</taxon>
        <taxon>Sugiyamaella</taxon>
    </lineage>
</organism>
<feature type="compositionally biased region" description="Low complexity" evidence="6">
    <location>
        <begin position="132"/>
        <end position="146"/>
    </location>
</feature>
<evidence type="ECO:0000256" key="1">
    <source>
        <dbReference type="ARBA" id="ARBA00006940"/>
    </source>
</evidence>
<feature type="compositionally biased region" description="Basic and acidic residues" evidence="6">
    <location>
        <begin position="158"/>
        <end position="167"/>
    </location>
</feature>
<dbReference type="Pfam" id="PF05839">
    <property type="entry name" value="Apc13p"/>
    <property type="match status" value="1"/>
</dbReference>
<keyword evidence="4" id="KW-0833">Ubl conjugation pathway</keyword>
<evidence type="ECO:0000256" key="4">
    <source>
        <dbReference type="ARBA" id="ARBA00022786"/>
    </source>
</evidence>
<keyword evidence="2" id="KW-0132">Cell division</keyword>
<dbReference type="PANTHER" id="PTHR28526">
    <property type="entry name" value="ANAPHASE-PROMOTING COMPLEX SUBUNIT 13"/>
    <property type="match status" value="1"/>
</dbReference>
<proteinExistence type="inferred from homology"/>
<dbReference type="KEGG" id="slb:AWJ20_1956"/>
<dbReference type="AlphaFoldDB" id="A0A161HKQ2"/>
<dbReference type="GeneID" id="30033814"/>
<gene>
    <name evidence="7" type="ORF">AWJ20_1956</name>
</gene>
<dbReference type="EMBL" id="CP014501">
    <property type="protein sequence ID" value="ANB13657.1"/>
    <property type="molecule type" value="Genomic_DNA"/>
</dbReference>
<evidence type="ECO:0000256" key="5">
    <source>
        <dbReference type="ARBA" id="ARBA00023306"/>
    </source>
</evidence>
<dbReference type="RefSeq" id="XP_018736134.1">
    <property type="nucleotide sequence ID" value="XM_018878874.1"/>
</dbReference>
<feature type="region of interest" description="Disordered" evidence="6">
    <location>
        <begin position="86"/>
        <end position="167"/>
    </location>
</feature>
<comment type="similarity">
    <text evidence="1">Belongs to the APC13 family.</text>
</comment>
<sequence>MKKDSDRAFYHLTRPRNVLFFEQWMEPKLEFDNIEVPLDQQPPNEDDEDLVPQSQYHGFGASKIRNREKHTDWLDLGLDELSVRGPGEFDKTVIEPPMFGKGSKDEFIDPRERPAVSRKSSNQMGSSNIQVPGGSTNSPGSGPHSPMTAGTSTVGVTRRFDRGRAPR</sequence>
<name>A0A161HKQ2_9ASCO</name>
<dbReference type="OrthoDB" id="4096222at2759"/>
<evidence type="ECO:0000256" key="2">
    <source>
        <dbReference type="ARBA" id="ARBA00022618"/>
    </source>
</evidence>
<dbReference type="GO" id="GO:0005680">
    <property type="term" value="C:anaphase-promoting complex"/>
    <property type="evidence" value="ECO:0007669"/>
    <property type="project" value="InterPro"/>
</dbReference>
<keyword evidence="3" id="KW-0498">Mitosis</keyword>
<feature type="compositionally biased region" description="Polar residues" evidence="6">
    <location>
        <begin position="118"/>
        <end position="130"/>
    </location>
</feature>
<evidence type="ECO:0000313" key="8">
    <source>
        <dbReference type="Proteomes" id="UP000189580"/>
    </source>
</evidence>
<keyword evidence="8" id="KW-1185">Reference proteome</keyword>
<dbReference type="Proteomes" id="UP000189580">
    <property type="component" value="Chromosome a"/>
</dbReference>
<accession>A0A161HKQ2</accession>
<feature type="compositionally biased region" description="Basic and acidic residues" evidence="6">
    <location>
        <begin position="102"/>
        <end position="115"/>
    </location>
</feature>
<dbReference type="InterPro" id="IPR008401">
    <property type="entry name" value="Apc13"/>
</dbReference>
<evidence type="ECO:0000313" key="7">
    <source>
        <dbReference type="EMBL" id="ANB13657.1"/>
    </source>
</evidence>
<reference evidence="7 8" key="1">
    <citation type="submission" date="2016-02" db="EMBL/GenBank/DDBJ databases">
        <title>Complete genome sequence and transcriptome regulation of the pentose utilising yeast Sugiyamaella lignohabitans.</title>
        <authorList>
            <person name="Bellasio M."/>
            <person name="Peymann A."/>
            <person name="Valli M."/>
            <person name="Sipitzky M."/>
            <person name="Graf A."/>
            <person name="Sauer M."/>
            <person name="Marx H."/>
            <person name="Mattanovich D."/>
        </authorList>
    </citation>
    <scope>NUCLEOTIDE SEQUENCE [LARGE SCALE GENOMIC DNA]</scope>
    <source>
        <strain evidence="7 8">CBS 10342</strain>
    </source>
</reference>
<keyword evidence="5" id="KW-0131">Cell cycle</keyword>
<dbReference type="PANTHER" id="PTHR28526:SF1">
    <property type="entry name" value="ANAPHASE-PROMOTING COMPLEX SUBUNIT 13"/>
    <property type="match status" value="1"/>
</dbReference>
<dbReference type="GO" id="GO:0051301">
    <property type="term" value="P:cell division"/>
    <property type="evidence" value="ECO:0007669"/>
    <property type="project" value="UniProtKB-KW"/>
</dbReference>
<protein>
    <submittedName>
        <fullName evidence="7">Uncharacterized protein</fullName>
    </submittedName>
</protein>
<evidence type="ECO:0000256" key="3">
    <source>
        <dbReference type="ARBA" id="ARBA00022776"/>
    </source>
</evidence>